<dbReference type="RefSeq" id="WP_216127484.1">
    <property type="nucleotide sequence ID" value="NZ_CP086239.1"/>
</dbReference>
<sequence length="301" mass="35395">MDNDTSFKKVLIKLYKYLTFNMTYSNLSIYNDYDGNELIKKCLLDDKPLLVSRFGANESRCINYYIKDKKYDEFIKDRISVSAGVYPTTKENLDRFCEYYIKCSRSIDILALWKVKGEKNHVKKYCKDAKFTKLVALEPYYFKNPWSEALENKKILIIHPFEKTIQSQYRHREFLFKDSRILPKFKSIEVIKAVQSLAQEQTPYKNWFEAYESMCKIIDTKDFDIAIIGAGAYGLPLAYYVKSIGKKAIHLAGATQILFGIKGKRWDKHDFISKLYNEYWVRPSEDETPQNSIKVEGGSYW</sequence>
<name>A0AA47I9J4_9CLOT</name>
<accession>A0AA47I9J4</accession>
<gene>
    <name evidence="1" type="ORF">LL038_09855</name>
</gene>
<dbReference type="AlphaFoldDB" id="A0AA47I9J4"/>
<dbReference type="EMBL" id="CP086239">
    <property type="protein sequence ID" value="WAG62514.1"/>
    <property type="molecule type" value="Genomic_DNA"/>
</dbReference>
<protein>
    <submittedName>
        <fullName evidence="1">Uncharacterized protein</fullName>
    </submittedName>
</protein>
<reference evidence="1" key="1">
    <citation type="submission" date="2021-11" db="EMBL/GenBank/DDBJ databases">
        <title>Clostridia strains as spoilage organisms.</title>
        <authorList>
            <person name="Wambui J."/>
            <person name="Stevens M.J.A."/>
            <person name="Stephan R."/>
        </authorList>
    </citation>
    <scope>NUCLEOTIDE SEQUENCE</scope>
    <source>
        <strain evidence="1">CF009</strain>
    </source>
</reference>
<organism evidence="1 2">
    <name type="scientific">Clostridium estertheticum</name>
    <dbReference type="NCBI Taxonomy" id="238834"/>
    <lineage>
        <taxon>Bacteria</taxon>
        <taxon>Bacillati</taxon>
        <taxon>Bacillota</taxon>
        <taxon>Clostridia</taxon>
        <taxon>Eubacteriales</taxon>
        <taxon>Clostridiaceae</taxon>
        <taxon>Clostridium</taxon>
    </lineage>
</organism>
<dbReference type="Proteomes" id="UP001164733">
    <property type="component" value="Chromosome"/>
</dbReference>
<evidence type="ECO:0000313" key="2">
    <source>
        <dbReference type="Proteomes" id="UP001164733"/>
    </source>
</evidence>
<proteinExistence type="predicted"/>
<evidence type="ECO:0000313" key="1">
    <source>
        <dbReference type="EMBL" id="WAG62514.1"/>
    </source>
</evidence>